<reference evidence="1 2" key="1">
    <citation type="submission" date="2018-04" db="EMBL/GenBank/DDBJ databases">
        <title>Genomic Encyclopedia of Type Strains, Phase III (KMG-III): the genomes of soil and plant-associated and newly described type strains.</title>
        <authorList>
            <person name="Whitman W."/>
        </authorList>
    </citation>
    <scope>NUCLEOTIDE SEQUENCE [LARGE SCALE GENOMIC DNA]</scope>
    <source>
        <strain evidence="1 2">KA25</strain>
    </source>
</reference>
<keyword evidence="2" id="KW-1185">Reference proteome</keyword>
<dbReference type="RefSeq" id="WP_011910050.1">
    <property type="nucleotide sequence ID" value="NZ_CP089971.1"/>
</dbReference>
<evidence type="ECO:0000313" key="1">
    <source>
        <dbReference type="EMBL" id="PTR15318.1"/>
    </source>
</evidence>
<name>A0A2T5JZ22_9RHOB</name>
<dbReference type="EMBL" id="QAOT01000014">
    <property type="protein sequence ID" value="PTR15318.1"/>
    <property type="molecule type" value="Genomic_DNA"/>
</dbReference>
<organism evidence="1 2">
    <name type="scientific">Cereibacter azotoformans</name>
    <dbReference type="NCBI Taxonomy" id="43057"/>
    <lineage>
        <taxon>Bacteria</taxon>
        <taxon>Pseudomonadati</taxon>
        <taxon>Pseudomonadota</taxon>
        <taxon>Alphaproteobacteria</taxon>
        <taxon>Rhodobacterales</taxon>
        <taxon>Paracoccaceae</taxon>
        <taxon>Cereibacter</taxon>
    </lineage>
</organism>
<accession>A0A2T5JZ22</accession>
<gene>
    <name evidence="1" type="ORF">C8J28_11438</name>
</gene>
<dbReference type="OrthoDB" id="7363897at2"/>
<proteinExistence type="predicted"/>
<comment type="caution">
    <text evidence="1">The sequence shown here is derived from an EMBL/GenBank/DDBJ whole genome shotgun (WGS) entry which is preliminary data.</text>
</comment>
<dbReference type="AlphaFoldDB" id="A0A2T5JZ22"/>
<evidence type="ECO:0000313" key="2">
    <source>
        <dbReference type="Proteomes" id="UP000244060"/>
    </source>
</evidence>
<protein>
    <submittedName>
        <fullName evidence="1">Uncharacterized protein</fullName>
    </submittedName>
</protein>
<dbReference type="Proteomes" id="UP000244060">
    <property type="component" value="Unassembled WGS sequence"/>
</dbReference>
<sequence>MIELAFVACLSAAPEACEKRSLYYSDDLSPRACLLRAPPELAKWVLDHPKYRVSSWRCRVRPATEQDA</sequence>